<sequence length="388" mass="42564">MTTPARALFIFLTDEMGGAERLTRLMAVEAARSGQVGQVHCLILGGARSGSLDDLEQAEGIVLHYRMAAGRLRSLAALSLFLRGTSYRLVFSSLLHVNALSSLLRQLKWFRTDLLVARESTTIFDRRFGRWDGLIRRLYWLYGAQDSIICQTETMRDSLSRNLAGKLDHLTTVIPNPVDLERARAGRDAPLPALPRNIGERATRLIWCGRFARVKNPLLAVKLIACLRAGGRSDVHLIMVGDGPERFAVEEEIAKSGLNDHITLTGYCDNPTALMAQADVGLITSEIEGFPNVALEMLASGIRSVISTPCTAELVTIPGLRLSDDHQPASLTAILLPMLDGYPRDQTIDAFLAERGPQAYFAALLKSTRPEYRRPVSKNASPPPNGHG</sequence>
<dbReference type="CDD" id="cd03811">
    <property type="entry name" value="GT4_GT28_WabH-like"/>
    <property type="match status" value="1"/>
</dbReference>
<dbReference type="Proteomes" id="UP000076088">
    <property type="component" value="Chromosome"/>
</dbReference>
<gene>
    <name evidence="1" type="ORF">ATM17_23015</name>
</gene>
<accession>A0AAC9FGU1</accession>
<evidence type="ECO:0000313" key="2">
    <source>
        <dbReference type="Proteomes" id="UP000076088"/>
    </source>
</evidence>
<keyword evidence="2" id="KW-1185">Reference proteome</keyword>
<dbReference type="RefSeq" id="WP_054731840.1">
    <property type="nucleotide sequence ID" value="NZ_CP009429.1"/>
</dbReference>
<name>A0AAC9FGU1_SPHMC</name>
<evidence type="ECO:0008006" key="3">
    <source>
        <dbReference type="Google" id="ProtNLM"/>
    </source>
</evidence>
<reference evidence="2" key="1">
    <citation type="submission" date="2015-11" db="EMBL/GenBank/DDBJ databases">
        <title>Complete genome sequence of a polyethylene-glycol degrader Sphingopyxis macrogoltabida 203N (NBRC 111659).</title>
        <authorList>
            <person name="Yoshiyuki O."/>
            <person name="Shouta N."/>
            <person name="Nagata Y."/>
            <person name="Numata M."/>
            <person name="Tsuchikane K."/>
            <person name="Hosoyama A."/>
            <person name="Yamazoe A."/>
            <person name="Tsuda M."/>
            <person name="Fujita N."/>
            <person name="Kawai F."/>
        </authorList>
    </citation>
    <scope>NUCLEOTIDE SEQUENCE [LARGE SCALE GENOMIC DNA]</scope>
    <source>
        <strain evidence="2">203N</strain>
    </source>
</reference>
<dbReference type="AlphaFoldDB" id="A0AAC9FGU1"/>
<proteinExistence type="predicted"/>
<dbReference type="EMBL" id="CP013344">
    <property type="protein sequence ID" value="AMU91886.1"/>
    <property type="molecule type" value="Genomic_DNA"/>
</dbReference>
<protein>
    <recommendedName>
        <fullName evidence="3">Glycosyltransferase</fullName>
    </recommendedName>
</protein>
<evidence type="ECO:0000313" key="1">
    <source>
        <dbReference type="EMBL" id="AMU91886.1"/>
    </source>
</evidence>
<dbReference type="PANTHER" id="PTHR12526">
    <property type="entry name" value="GLYCOSYLTRANSFERASE"/>
    <property type="match status" value="1"/>
</dbReference>
<organism evidence="1 2">
    <name type="scientific">Sphingopyxis macrogoltabida</name>
    <name type="common">Sphingomonas macrogoltabidus</name>
    <dbReference type="NCBI Taxonomy" id="33050"/>
    <lineage>
        <taxon>Bacteria</taxon>
        <taxon>Pseudomonadati</taxon>
        <taxon>Pseudomonadota</taxon>
        <taxon>Alphaproteobacteria</taxon>
        <taxon>Sphingomonadales</taxon>
        <taxon>Sphingomonadaceae</taxon>
        <taxon>Sphingopyxis</taxon>
    </lineage>
</organism>
<dbReference type="KEGG" id="smaz:LH19_22470"/>
<dbReference type="Gene3D" id="3.40.50.2000">
    <property type="entry name" value="Glycogen Phosphorylase B"/>
    <property type="match status" value="2"/>
</dbReference>
<dbReference type="SUPFAM" id="SSF53756">
    <property type="entry name" value="UDP-Glycosyltransferase/glycogen phosphorylase"/>
    <property type="match status" value="1"/>
</dbReference>
<reference evidence="1 2" key="2">
    <citation type="journal article" date="2016" name="Genome Announc.">
        <title>Complete Genome Sequence of Sphingopyxis macrogoltabida Strain 203N (NBRC 111659), a Polyethylene Glycol Degrader.</title>
        <authorList>
            <person name="Ohtsubo Y."/>
            <person name="Nonoyama S."/>
            <person name="Nagata Y."/>
            <person name="Numata M."/>
            <person name="Tsuchikane K."/>
            <person name="Hosoyama A."/>
            <person name="Yamazoe A."/>
            <person name="Tsuda M."/>
            <person name="Fujita N."/>
            <person name="Kawai F."/>
        </authorList>
    </citation>
    <scope>NUCLEOTIDE SEQUENCE [LARGE SCALE GENOMIC DNA]</scope>
    <source>
        <strain evidence="1 2">203N</strain>
    </source>
</reference>
<dbReference type="Pfam" id="PF13692">
    <property type="entry name" value="Glyco_trans_1_4"/>
    <property type="match status" value="1"/>
</dbReference>
<dbReference type="PANTHER" id="PTHR12526:SF630">
    <property type="entry name" value="GLYCOSYLTRANSFERASE"/>
    <property type="match status" value="1"/>
</dbReference>